<reference evidence="1 2" key="1">
    <citation type="submission" date="2019-12" db="EMBL/GenBank/DDBJ databases">
        <title>Whole genome shotgun sequence of Streptomyces caniferus NBRC 15389.</title>
        <authorList>
            <person name="Ichikawa N."/>
            <person name="Kimura A."/>
            <person name="Kitahashi Y."/>
            <person name="Komaki H."/>
            <person name="Tamura T."/>
        </authorList>
    </citation>
    <scope>NUCLEOTIDE SEQUENCE [LARGE SCALE GENOMIC DNA]</scope>
    <source>
        <strain evidence="1 2">NBRC 15389</strain>
    </source>
</reference>
<dbReference type="Proteomes" id="UP000435837">
    <property type="component" value="Unassembled WGS sequence"/>
</dbReference>
<organism evidence="1 2">
    <name type="scientific">Streptomyces caniferus</name>
    <dbReference type="NCBI Taxonomy" id="285557"/>
    <lineage>
        <taxon>Bacteria</taxon>
        <taxon>Bacillati</taxon>
        <taxon>Actinomycetota</taxon>
        <taxon>Actinomycetes</taxon>
        <taxon>Kitasatosporales</taxon>
        <taxon>Streptomycetaceae</taxon>
        <taxon>Streptomyces</taxon>
    </lineage>
</organism>
<dbReference type="EMBL" id="BLIN01000005">
    <property type="protein sequence ID" value="GFE10568.1"/>
    <property type="molecule type" value="Genomic_DNA"/>
</dbReference>
<evidence type="ECO:0000313" key="2">
    <source>
        <dbReference type="Proteomes" id="UP000435837"/>
    </source>
</evidence>
<name>A0A640SHJ2_9ACTN</name>
<sequence>MRLVTRKAAFDRYSPDGHGLGRYGHGRNESIGTDRYDFVGMGFADRGSAAFEGPRKIDLVGSVGATRYWPSPGPG</sequence>
<proteinExistence type="predicted"/>
<protein>
    <submittedName>
        <fullName evidence="1">Uncharacterized protein</fullName>
    </submittedName>
</protein>
<comment type="caution">
    <text evidence="1">The sequence shown here is derived from an EMBL/GenBank/DDBJ whole genome shotgun (WGS) entry which is preliminary data.</text>
</comment>
<gene>
    <name evidence="1" type="ORF">Scani_68360</name>
</gene>
<evidence type="ECO:0000313" key="1">
    <source>
        <dbReference type="EMBL" id="GFE10568.1"/>
    </source>
</evidence>
<dbReference type="AlphaFoldDB" id="A0A640SHJ2"/>
<accession>A0A640SHJ2</accession>